<dbReference type="EMBL" id="JAYKXH010000014">
    <property type="protein sequence ID" value="KAK7145898.1"/>
    <property type="molecule type" value="Genomic_DNA"/>
</dbReference>
<feature type="compositionally biased region" description="Basic and acidic residues" evidence="10">
    <location>
        <begin position="61"/>
        <end position="113"/>
    </location>
</feature>
<keyword evidence="4" id="KW-0812">Transmembrane</keyword>
<name>A0AAN9CQ76_9TELE</name>
<keyword evidence="5" id="KW-1133">Transmembrane helix</keyword>
<evidence type="ECO:0000256" key="7">
    <source>
        <dbReference type="ARBA" id="ARBA00023180"/>
    </source>
</evidence>
<dbReference type="PANTHER" id="PTHR18843:SF7">
    <property type="entry name" value="LAMINA-ASSOCIATED POLYPEPTIDE 1B ISOFORM 1-RELATED"/>
    <property type="match status" value="1"/>
</dbReference>
<keyword evidence="13" id="KW-1185">Reference proteome</keyword>
<dbReference type="InterPro" id="IPR008662">
    <property type="entry name" value="TOIP1/2"/>
</dbReference>
<dbReference type="InterPro" id="IPR038599">
    <property type="entry name" value="LAP1C-like_C_sf"/>
</dbReference>
<evidence type="ECO:0000256" key="3">
    <source>
        <dbReference type="ARBA" id="ARBA00022553"/>
    </source>
</evidence>
<evidence type="ECO:0000256" key="9">
    <source>
        <dbReference type="ARBA" id="ARBA00037847"/>
    </source>
</evidence>
<gene>
    <name evidence="12" type="ORF">R3I93_013584</name>
</gene>
<dbReference type="Pfam" id="PF05609">
    <property type="entry name" value="LAP1_C"/>
    <property type="match status" value="1"/>
</dbReference>
<evidence type="ECO:0000313" key="13">
    <source>
        <dbReference type="Proteomes" id="UP001364617"/>
    </source>
</evidence>
<accession>A0AAN9CQ76</accession>
<evidence type="ECO:0000256" key="10">
    <source>
        <dbReference type="SAM" id="MobiDB-lite"/>
    </source>
</evidence>
<dbReference type="GO" id="GO:0016020">
    <property type="term" value="C:membrane"/>
    <property type="evidence" value="ECO:0007669"/>
    <property type="project" value="TreeGrafter"/>
</dbReference>
<evidence type="ECO:0000256" key="1">
    <source>
        <dbReference type="ARBA" id="ARBA00004259"/>
    </source>
</evidence>
<dbReference type="InterPro" id="IPR046753">
    <property type="entry name" value="TOIP1/2_C"/>
</dbReference>
<keyword evidence="6" id="KW-0472">Membrane</keyword>
<proteinExistence type="inferred from homology"/>
<evidence type="ECO:0000256" key="4">
    <source>
        <dbReference type="ARBA" id="ARBA00022692"/>
    </source>
</evidence>
<feature type="compositionally biased region" description="Basic and acidic residues" evidence="10">
    <location>
        <begin position="132"/>
        <end position="196"/>
    </location>
</feature>
<keyword evidence="7" id="KW-0325">Glycoprotein</keyword>
<evidence type="ECO:0000256" key="2">
    <source>
        <dbReference type="ARBA" id="ARBA00007860"/>
    </source>
</evidence>
<feature type="compositionally biased region" description="Basic and acidic residues" evidence="10">
    <location>
        <begin position="215"/>
        <end position="250"/>
    </location>
</feature>
<organism evidence="12 13">
    <name type="scientific">Phoxinus phoxinus</name>
    <name type="common">Eurasian minnow</name>
    <dbReference type="NCBI Taxonomy" id="58324"/>
    <lineage>
        <taxon>Eukaryota</taxon>
        <taxon>Metazoa</taxon>
        <taxon>Chordata</taxon>
        <taxon>Craniata</taxon>
        <taxon>Vertebrata</taxon>
        <taxon>Euteleostomi</taxon>
        <taxon>Actinopterygii</taxon>
        <taxon>Neopterygii</taxon>
        <taxon>Teleostei</taxon>
        <taxon>Ostariophysi</taxon>
        <taxon>Cypriniformes</taxon>
        <taxon>Leuciscidae</taxon>
        <taxon>Phoxininae</taxon>
        <taxon>Phoxinus</taxon>
    </lineage>
</organism>
<comment type="similarity">
    <text evidence="2">Belongs to the TOR1AIP family.</text>
</comment>
<dbReference type="PANTHER" id="PTHR18843">
    <property type="entry name" value="TORSIN-1A-INTERACTING PROTEIN"/>
    <property type="match status" value="1"/>
</dbReference>
<feature type="region of interest" description="Disordered" evidence="10">
    <location>
        <begin position="1"/>
        <end position="250"/>
    </location>
</feature>
<feature type="domain" description="Torsin-1A-interacting protein 1/2 AAA+ activator" evidence="11">
    <location>
        <begin position="342"/>
        <end position="561"/>
    </location>
</feature>
<evidence type="ECO:0000259" key="11">
    <source>
        <dbReference type="Pfam" id="PF05609"/>
    </source>
</evidence>
<feature type="compositionally biased region" description="Polar residues" evidence="10">
    <location>
        <begin position="9"/>
        <end position="25"/>
    </location>
</feature>
<protein>
    <recommendedName>
        <fullName evidence="11">Torsin-1A-interacting protein 1/2 AAA+ activator domain-containing protein</fullName>
    </recommendedName>
</protein>
<dbReference type="AlphaFoldDB" id="A0AAN9CQ76"/>
<dbReference type="GO" id="GO:0061024">
    <property type="term" value="P:membrane organization"/>
    <property type="evidence" value="ECO:0007669"/>
    <property type="project" value="TreeGrafter"/>
</dbReference>
<dbReference type="GO" id="GO:0005635">
    <property type="term" value="C:nuclear envelope"/>
    <property type="evidence" value="ECO:0007669"/>
    <property type="project" value="UniProtKB-SubCell"/>
</dbReference>
<dbReference type="Proteomes" id="UP001364617">
    <property type="component" value="Unassembled WGS sequence"/>
</dbReference>
<keyword evidence="3" id="KW-0597">Phosphoprotein</keyword>
<sequence length="567" mass="62933">MCARAMANEVNSELTSAVTDPSSGSLLGDKTTGEGDVDSSADSSPYTGGKDKDGNIIVDTSETKNSKETEKARDINERGDGFKDIDKAKKEMGKDEDQDRDMNLQDAEAEKEPMPSLEDVDSSADSSPYTGGKDKDGNRIVDTSETKNSKETEKATDINESGDGFKDIDKAKKEMGKDEDQDRDMNLLDAEAEKEPMPSLEDVDLPADSSPYTGGKDKDDNRIVDTSETNNSKETEKARDINERGDGFKDIDKAKKEMGKDEDQDRDLNLLDAEAEKEPMPSLEESLQHTSSGFLQESQPQIRVGGNDKLLWICAVVVLLASVVYGKLYLSASTPPVPKEFNRVDVFNQEMEKLKTNFPNQRPELWRRSLIHLRRHLKTEQHTEPVSLILTSGHRAERTLGCLAQCLAHAFSTARNSSVLNIDGKNKASQDSDQVKLDIDSELRNAFEGKTFSAVIHRFEELPPGSTLIFYRYCDHENAAYKDVFLVFTVMLDTEVEVSSNISLGRVEEMVQDHVKQKFVSSDKLATFNKMDVDKLSGLWSRISHLILPVAAEEKIEHHGCGGDCGK</sequence>
<evidence type="ECO:0000256" key="6">
    <source>
        <dbReference type="ARBA" id="ARBA00023136"/>
    </source>
</evidence>
<evidence type="ECO:0000313" key="12">
    <source>
        <dbReference type="EMBL" id="KAK7145898.1"/>
    </source>
</evidence>
<reference evidence="12 13" key="1">
    <citation type="submission" date="2024-02" db="EMBL/GenBank/DDBJ databases">
        <title>Chromosome-level genome assembly of the Eurasian Minnow (Phoxinus phoxinus).</title>
        <authorList>
            <person name="Oriowo T.O."/>
            <person name="Martin S."/>
            <person name="Stange M."/>
            <person name="Chrysostomakis Y."/>
            <person name="Brown T."/>
            <person name="Winkler S."/>
            <person name="Kukowka S."/>
            <person name="Myers E.W."/>
            <person name="Bohne A."/>
        </authorList>
    </citation>
    <scope>NUCLEOTIDE SEQUENCE [LARGE SCALE GENOMIC DNA]</scope>
    <source>
        <strain evidence="12">ZFMK-TIS-60720</strain>
        <tissue evidence="12">Whole Organism</tissue>
    </source>
</reference>
<dbReference type="Gene3D" id="3.40.50.12190">
    <property type="match status" value="1"/>
</dbReference>
<keyword evidence="8" id="KW-0539">Nucleus</keyword>
<dbReference type="GO" id="GO:0001671">
    <property type="term" value="F:ATPase activator activity"/>
    <property type="evidence" value="ECO:0007669"/>
    <property type="project" value="InterPro"/>
</dbReference>
<evidence type="ECO:0000256" key="8">
    <source>
        <dbReference type="ARBA" id="ARBA00023242"/>
    </source>
</evidence>
<comment type="subcellular location">
    <subcellularLocation>
        <location evidence="9">Endomembrane system</location>
        <topology evidence="9">Single-pass membrane protein</topology>
    </subcellularLocation>
    <subcellularLocation>
        <location evidence="1">Nucleus envelope</location>
    </subcellularLocation>
</comment>
<comment type="caution">
    <text evidence="12">The sequence shown here is derived from an EMBL/GenBank/DDBJ whole genome shotgun (WGS) entry which is preliminary data.</text>
</comment>
<evidence type="ECO:0000256" key="5">
    <source>
        <dbReference type="ARBA" id="ARBA00022989"/>
    </source>
</evidence>